<accession>A0A1M6D251</accession>
<dbReference type="EMBL" id="FQYK01000003">
    <property type="protein sequence ID" value="SHI67337.1"/>
    <property type="molecule type" value="Genomic_DNA"/>
</dbReference>
<evidence type="ECO:0000256" key="1">
    <source>
        <dbReference type="SAM" id="SignalP"/>
    </source>
</evidence>
<sequence>MKAIKYTLFSLSLSFSFLTFSQEDDRLSQPLVTDRPDATEASSTVGKGTLQFETGGLYESYEAGNIKSENYTFNTMLIRYGVLENLELRLGWDFVEGTNKINNNKLDNVTSGLSPLLLGMKIDIAEENGCMPEIALIGHVFPVFSASADYRPEYTSIDFRLSLSHTLSEKSSLGYNIGAEWGNDSPEASAIYTLAYGYSINDKFGMYAELYGDLPEDNKANHYWDAGFTYLVSNDLQFDTYLGTSITEGQDILFGLGLSYRVKPTNKLK</sequence>
<dbReference type="Proteomes" id="UP000184396">
    <property type="component" value="Unassembled WGS sequence"/>
</dbReference>
<dbReference type="OrthoDB" id="1014491at2"/>
<keyword evidence="1" id="KW-0732">Signal</keyword>
<feature type="signal peptide" evidence="1">
    <location>
        <begin position="1"/>
        <end position="21"/>
    </location>
</feature>
<dbReference type="Pfam" id="PF13557">
    <property type="entry name" value="Phenol_MetA_deg"/>
    <property type="match status" value="1"/>
</dbReference>
<gene>
    <name evidence="2" type="ORF">SAMN05216261_1325</name>
</gene>
<dbReference type="InterPro" id="IPR025737">
    <property type="entry name" value="FApF"/>
</dbReference>
<name>A0A1M6D251_9FLAO</name>
<dbReference type="eggNOG" id="ENOG502Z8AC">
    <property type="taxonomic scope" value="Bacteria"/>
</dbReference>
<feature type="chain" id="PRO_5009916578" evidence="1">
    <location>
        <begin position="22"/>
        <end position="269"/>
    </location>
</feature>
<evidence type="ECO:0000313" key="3">
    <source>
        <dbReference type="Proteomes" id="UP000184396"/>
    </source>
</evidence>
<reference evidence="2 3" key="1">
    <citation type="submission" date="2016-11" db="EMBL/GenBank/DDBJ databases">
        <authorList>
            <person name="Jaros S."/>
            <person name="Januszkiewicz K."/>
            <person name="Wedrychowicz H."/>
        </authorList>
    </citation>
    <scope>NUCLEOTIDE SEQUENCE [LARGE SCALE GENOMIC DNA]</scope>
    <source>
        <strain evidence="2 3">CGMCC 1.12213</strain>
    </source>
</reference>
<proteinExistence type="predicted"/>
<dbReference type="AlphaFoldDB" id="A0A1M6D251"/>
<dbReference type="STRING" id="1178825.SAMN05216261_1325"/>
<organism evidence="2 3">
    <name type="scientific">Algibacter luteus</name>
    <dbReference type="NCBI Taxonomy" id="1178825"/>
    <lineage>
        <taxon>Bacteria</taxon>
        <taxon>Pseudomonadati</taxon>
        <taxon>Bacteroidota</taxon>
        <taxon>Flavobacteriia</taxon>
        <taxon>Flavobacteriales</taxon>
        <taxon>Flavobacteriaceae</taxon>
        <taxon>Algibacter</taxon>
    </lineage>
</organism>
<dbReference type="RefSeq" id="WP_019388434.1">
    <property type="nucleotide sequence ID" value="NZ_ALIH01000013.1"/>
</dbReference>
<protein>
    <submittedName>
        <fullName evidence="2">Putative MetA-pathway of phenol degradation</fullName>
    </submittedName>
</protein>
<keyword evidence="3" id="KW-1185">Reference proteome</keyword>
<evidence type="ECO:0000313" key="2">
    <source>
        <dbReference type="EMBL" id="SHI67337.1"/>
    </source>
</evidence>